<comment type="caution">
    <text evidence="2">The sequence shown here is derived from an EMBL/GenBank/DDBJ whole genome shotgun (WGS) entry which is preliminary data.</text>
</comment>
<evidence type="ECO:0000313" key="3">
    <source>
        <dbReference type="Proteomes" id="UP001202117"/>
    </source>
</evidence>
<evidence type="ECO:0000313" key="2">
    <source>
        <dbReference type="EMBL" id="MCH4564676.1"/>
    </source>
</evidence>
<feature type="transmembrane region" description="Helical" evidence="1">
    <location>
        <begin position="20"/>
        <end position="37"/>
    </location>
</feature>
<keyword evidence="3" id="KW-1185">Reference proteome</keyword>
<dbReference type="EMBL" id="JAKVPY010000022">
    <property type="protein sequence ID" value="MCH4564676.1"/>
    <property type="molecule type" value="Genomic_DNA"/>
</dbReference>
<dbReference type="RefSeq" id="WP_240569287.1">
    <property type="nucleotide sequence ID" value="NZ_JAKVPY010000022.1"/>
</dbReference>
<protein>
    <submittedName>
        <fullName evidence="2">Uncharacterized protein</fullName>
    </submittedName>
</protein>
<keyword evidence="1" id="KW-0812">Transmembrane</keyword>
<sequence>MVLEVYKKRGRKLNVKKLNIKSAGKSLTLAGMAVTVIDLLQPLAVFSAYAIIISLMAVAVLWIIKKKAASWHEDWVAGLYFFSGVLVLSCVVYFYQVQDVEAEDKGVLASSFTVVNNLQQSLGLVNERLESIDSGVAIISKNIVNVKKEVSSDPRKELANMGVSWSFDNFYESIYNHDMKVVELFLSGGMKLKSSHFSRYVHDDFSEDTSELLVRFEGVENSDGCPTRSFEHLGFYGFKPYYVAAKDEDRLRFVRHVCATDQFIEILDKKIEEESVKIQEVVDYNSSIDENIERCVRGLESKPKKYFLDSAPKFSMFGDNEGLSPREASVVGNIYVALLSGDPDYRRDPFGYVDVAINKACIDIFQEREVDSNELKKLKEVKEILVGA</sequence>
<feature type="transmembrane region" description="Helical" evidence="1">
    <location>
        <begin position="76"/>
        <end position="95"/>
    </location>
</feature>
<gene>
    <name evidence="2" type="ORF">MKP05_16365</name>
</gene>
<feature type="transmembrane region" description="Helical" evidence="1">
    <location>
        <begin position="43"/>
        <end position="64"/>
    </location>
</feature>
<keyword evidence="1" id="KW-1133">Transmembrane helix</keyword>
<reference evidence="2 3" key="1">
    <citation type="submission" date="2022-02" db="EMBL/GenBank/DDBJ databases">
        <title>Halomonas fukangensis sp. nov., a halophilic bacterium isolated from a bulk soil of Kalidium foliatum at Fukang.</title>
        <authorList>
            <person name="Huang Y."/>
        </authorList>
    </citation>
    <scope>NUCLEOTIDE SEQUENCE [LARGE SCALE GENOMIC DNA]</scope>
    <source>
        <strain evidence="2 3">EGI 63088</strain>
    </source>
</reference>
<name>A0ABS9RXY1_9GAMM</name>
<organism evidence="2 3">
    <name type="scientific">Halomonas flagellata</name>
    <dbReference type="NCBI Taxonomy" id="2920385"/>
    <lineage>
        <taxon>Bacteria</taxon>
        <taxon>Pseudomonadati</taxon>
        <taxon>Pseudomonadota</taxon>
        <taxon>Gammaproteobacteria</taxon>
        <taxon>Oceanospirillales</taxon>
        <taxon>Halomonadaceae</taxon>
        <taxon>Halomonas</taxon>
    </lineage>
</organism>
<dbReference type="Proteomes" id="UP001202117">
    <property type="component" value="Unassembled WGS sequence"/>
</dbReference>
<evidence type="ECO:0000256" key="1">
    <source>
        <dbReference type="SAM" id="Phobius"/>
    </source>
</evidence>
<proteinExistence type="predicted"/>
<accession>A0ABS9RXY1</accession>
<keyword evidence="1" id="KW-0472">Membrane</keyword>